<organism evidence="1 2">
    <name type="scientific">Cupriavidus basilensis</name>
    <dbReference type="NCBI Taxonomy" id="68895"/>
    <lineage>
        <taxon>Bacteria</taxon>
        <taxon>Pseudomonadati</taxon>
        <taxon>Pseudomonadota</taxon>
        <taxon>Betaproteobacteria</taxon>
        <taxon>Burkholderiales</taxon>
        <taxon>Burkholderiaceae</taxon>
        <taxon>Cupriavidus</taxon>
    </lineage>
</organism>
<dbReference type="Proteomes" id="UP000031843">
    <property type="component" value="Chromosome main"/>
</dbReference>
<accession>A0A0C4YB07</accession>
<sequence>MNLILWRHAEAEELSGALGFSRNADLQRALTKRGHKQADASAAWLRSHLPPGTRVVCSPALRTRETAAALRENAEVLPELAPGADVSAVLAAVDWPQGAEHTVLVGHQPWLGQLASLLLAGSEMNWSVRKSGIWWLSGRTRESESQVVLRAVINPEFL</sequence>
<dbReference type="AlphaFoldDB" id="A0A0C4YB07"/>
<dbReference type="CDD" id="cd07067">
    <property type="entry name" value="HP_PGM_like"/>
    <property type="match status" value="1"/>
</dbReference>
<proteinExistence type="predicted"/>
<protein>
    <submittedName>
        <fullName evidence="1">Phosphohistidine phosphatase SixA</fullName>
    </submittedName>
</protein>
<evidence type="ECO:0000313" key="2">
    <source>
        <dbReference type="Proteomes" id="UP000031843"/>
    </source>
</evidence>
<dbReference type="RefSeq" id="WP_043347564.1">
    <property type="nucleotide sequence ID" value="NZ_CP010536.1"/>
</dbReference>
<dbReference type="SUPFAM" id="SSF53254">
    <property type="entry name" value="Phosphoglycerate mutase-like"/>
    <property type="match status" value="1"/>
</dbReference>
<gene>
    <name evidence="1" type="ORF">RR42_m2723</name>
</gene>
<dbReference type="EMBL" id="CP010536">
    <property type="protein sequence ID" value="AJG20103.1"/>
    <property type="molecule type" value="Genomic_DNA"/>
</dbReference>
<reference evidence="1 2" key="1">
    <citation type="journal article" date="2015" name="Genome Announc.">
        <title>Complete Genome Sequence of Cupriavidus basilensis 4G11, Isolated from the Oak Ridge Field Research Center Site.</title>
        <authorList>
            <person name="Ray J."/>
            <person name="Waters R.J."/>
            <person name="Skerker J.M."/>
            <person name="Kuehl J.V."/>
            <person name="Price M.N."/>
            <person name="Huang J."/>
            <person name="Chakraborty R."/>
            <person name="Arkin A.P."/>
            <person name="Deutschbauer A."/>
        </authorList>
    </citation>
    <scope>NUCLEOTIDE SEQUENCE [LARGE SCALE GENOMIC DNA]</scope>
    <source>
        <strain evidence="1">4G11</strain>
    </source>
</reference>
<keyword evidence="2" id="KW-1185">Reference proteome</keyword>
<dbReference type="InterPro" id="IPR013078">
    <property type="entry name" value="His_Pase_superF_clade-1"/>
</dbReference>
<dbReference type="InterPro" id="IPR029033">
    <property type="entry name" value="His_PPase_superfam"/>
</dbReference>
<dbReference type="KEGG" id="cbw:RR42_m2723"/>
<dbReference type="OrthoDB" id="9814783at2"/>
<dbReference type="SMART" id="SM00855">
    <property type="entry name" value="PGAM"/>
    <property type="match status" value="1"/>
</dbReference>
<evidence type="ECO:0000313" key="1">
    <source>
        <dbReference type="EMBL" id="AJG20103.1"/>
    </source>
</evidence>
<dbReference type="Gene3D" id="3.40.50.1240">
    <property type="entry name" value="Phosphoglycerate mutase-like"/>
    <property type="match status" value="1"/>
</dbReference>
<name>A0A0C4YB07_9BURK</name>
<dbReference type="Pfam" id="PF00300">
    <property type="entry name" value="His_Phos_1"/>
    <property type="match status" value="1"/>
</dbReference>
<dbReference type="STRING" id="68895.RR42_m2723"/>